<evidence type="ECO:0000256" key="1">
    <source>
        <dbReference type="ARBA" id="ARBA00022603"/>
    </source>
</evidence>
<accession>A0A2N5ZBG5</accession>
<dbReference type="InterPro" id="IPR029028">
    <property type="entry name" value="Alpha/beta_knot_MTases"/>
</dbReference>
<protein>
    <recommendedName>
        <fullName evidence="5">Ribosomal RNA large subunit methyltransferase H</fullName>
        <ecNumber evidence="5">2.1.1.177</ecNumber>
    </recommendedName>
    <alternativeName>
        <fullName evidence="5">23S rRNA (pseudouridine1915-N3)-methyltransferase</fullName>
    </alternativeName>
    <alternativeName>
        <fullName evidence="5">23S rRNA m3Psi1915 methyltransferase</fullName>
    </alternativeName>
    <alternativeName>
        <fullName evidence="5">rRNA (pseudouridine-N3-)-methyltransferase RlmH</fullName>
    </alternativeName>
</protein>
<evidence type="ECO:0000313" key="7">
    <source>
        <dbReference type="Proteomes" id="UP000234857"/>
    </source>
</evidence>
<evidence type="ECO:0000313" key="6">
    <source>
        <dbReference type="EMBL" id="PLX15997.1"/>
    </source>
</evidence>
<keyword evidence="2 5" id="KW-0808">Transferase</keyword>
<keyword evidence="1 5" id="KW-0489">Methyltransferase</keyword>
<name>A0A2N5ZBG5_MUIH1</name>
<evidence type="ECO:0000256" key="5">
    <source>
        <dbReference type="HAMAP-Rule" id="MF_00658"/>
    </source>
</evidence>
<evidence type="ECO:0000256" key="4">
    <source>
        <dbReference type="ARBA" id="ARBA00038303"/>
    </source>
</evidence>
<sequence length="142" mass="16242">MSINVIAVGKMKKEFLSLNDLYLKRCGFFSKIKIDQLKDASIEKESENIIKKLTENSRKILFAPDGKTVKNSRYIASLLKSYSNLTFIIGGAEGVGESVKKRCNEIISVSNLIFPHQLFRIIVLEQIYRGFCINNNHPYHKE</sequence>
<dbReference type="AlphaFoldDB" id="A0A2N5ZBG5"/>
<dbReference type="CDD" id="cd18081">
    <property type="entry name" value="RlmH-like"/>
    <property type="match status" value="1"/>
</dbReference>
<evidence type="ECO:0000256" key="3">
    <source>
        <dbReference type="ARBA" id="ARBA00022691"/>
    </source>
</evidence>
<dbReference type="Gene3D" id="3.40.1280.10">
    <property type="match status" value="1"/>
</dbReference>
<dbReference type="GO" id="GO:0005737">
    <property type="term" value="C:cytoplasm"/>
    <property type="evidence" value="ECO:0007669"/>
    <property type="project" value="UniProtKB-SubCell"/>
</dbReference>
<keyword evidence="5" id="KW-0963">Cytoplasm</keyword>
<comment type="subunit">
    <text evidence="5">Homodimer.</text>
</comment>
<gene>
    <name evidence="5" type="primary">rlmH</name>
    <name evidence="6" type="ORF">C0601_11590</name>
</gene>
<dbReference type="GO" id="GO:0070038">
    <property type="term" value="F:rRNA (pseudouridine-N3-)-methyltransferase activity"/>
    <property type="evidence" value="ECO:0007669"/>
    <property type="project" value="UniProtKB-UniRule"/>
</dbReference>
<dbReference type="PANTHER" id="PTHR33603:SF1">
    <property type="entry name" value="RIBOSOMAL RNA LARGE SUBUNIT METHYLTRANSFERASE H"/>
    <property type="match status" value="1"/>
</dbReference>
<dbReference type="HAMAP" id="MF_00658">
    <property type="entry name" value="23SrRNA_methyltr_H"/>
    <property type="match status" value="1"/>
</dbReference>
<comment type="caution">
    <text evidence="6">The sequence shown here is derived from an EMBL/GenBank/DDBJ whole genome shotgun (WGS) entry which is preliminary data.</text>
</comment>
<reference evidence="6 7" key="1">
    <citation type="submission" date="2017-11" db="EMBL/GenBank/DDBJ databases">
        <title>Genome-resolved metagenomics identifies genetic mobility, metabolic interactions, and unexpected diversity in perchlorate-reducing communities.</title>
        <authorList>
            <person name="Barnum T.P."/>
            <person name="Figueroa I.A."/>
            <person name="Carlstrom C.I."/>
            <person name="Lucas L.N."/>
            <person name="Engelbrektson A.L."/>
            <person name="Coates J.D."/>
        </authorList>
    </citation>
    <scope>NUCLEOTIDE SEQUENCE [LARGE SCALE GENOMIC DNA]</scope>
    <source>
        <strain evidence="6">BM706</strain>
    </source>
</reference>
<organism evidence="6 7">
    <name type="scientific">Muiribacterium halophilum</name>
    <dbReference type="NCBI Taxonomy" id="2053465"/>
    <lineage>
        <taxon>Bacteria</taxon>
        <taxon>Candidatus Muiribacteriota</taxon>
        <taxon>Candidatus Muiribacteriia</taxon>
        <taxon>Candidatus Muiribacteriales</taxon>
        <taxon>Candidatus Muiribacteriaceae</taxon>
        <taxon>Candidatus Muiribacterium</taxon>
    </lineage>
</organism>
<feature type="binding site" evidence="5">
    <location>
        <position position="90"/>
    </location>
    <ligand>
        <name>S-adenosyl-L-methionine</name>
        <dbReference type="ChEBI" id="CHEBI:59789"/>
    </ligand>
</feature>
<dbReference type="EC" id="2.1.1.177" evidence="5"/>
<dbReference type="EMBL" id="PKTG01000123">
    <property type="protein sequence ID" value="PLX15997.1"/>
    <property type="molecule type" value="Genomic_DNA"/>
</dbReference>
<comment type="caution">
    <text evidence="5">Lacks conserved residue(s) required for the propagation of feature annotation.</text>
</comment>
<dbReference type="InterPro" id="IPR029026">
    <property type="entry name" value="tRNA_m1G_MTases_N"/>
</dbReference>
<feature type="binding site" evidence="5">
    <location>
        <begin position="109"/>
        <end position="114"/>
    </location>
    <ligand>
        <name>S-adenosyl-L-methionine</name>
        <dbReference type="ChEBI" id="CHEBI:59789"/>
    </ligand>
</feature>
<comment type="catalytic activity">
    <reaction evidence="5">
        <text>pseudouridine(1915) in 23S rRNA + S-adenosyl-L-methionine = N(3)-methylpseudouridine(1915) in 23S rRNA + S-adenosyl-L-homocysteine + H(+)</text>
        <dbReference type="Rhea" id="RHEA:42752"/>
        <dbReference type="Rhea" id="RHEA-COMP:10221"/>
        <dbReference type="Rhea" id="RHEA-COMP:10222"/>
        <dbReference type="ChEBI" id="CHEBI:15378"/>
        <dbReference type="ChEBI" id="CHEBI:57856"/>
        <dbReference type="ChEBI" id="CHEBI:59789"/>
        <dbReference type="ChEBI" id="CHEBI:65314"/>
        <dbReference type="ChEBI" id="CHEBI:74486"/>
        <dbReference type="EC" id="2.1.1.177"/>
    </reaction>
</comment>
<evidence type="ECO:0000256" key="2">
    <source>
        <dbReference type="ARBA" id="ARBA00022679"/>
    </source>
</evidence>
<dbReference type="Proteomes" id="UP000234857">
    <property type="component" value="Unassembled WGS sequence"/>
</dbReference>
<keyword evidence="5" id="KW-0698">rRNA processing</keyword>
<keyword evidence="3 5" id="KW-0949">S-adenosyl-L-methionine</keyword>
<comment type="subcellular location">
    <subcellularLocation>
        <location evidence="5">Cytoplasm</location>
    </subcellularLocation>
</comment>
<dbReference type="SUPFAM" id="SSF75217">
    <property type="entry name" value="alpha/beta knot"/>
    <property type="match status" value="1"/>
</dbReference>
<dbReference type="PANTHER" id="PTHR33603">
    <property type="entry name" value="METHYLTRANSFERASE"/>
    <property type="match status" value="1"/>
</dbReference>
<comment type="function">
    <text evidence="5">Specifically methylates the pseudouridine at position 1915 (m3Psi1915) in 23S rRNA.</text>
</comment>
<dbReference type="PIRSF" id="PIRSF004505">
    <property type="entry name" value="MT_bac"/>
    <property type="match status" value="1"/>
</dbReference>
<dbReference type="Pfam" id="PF02590">
    <property type="entry name" value="SPOUT_MTase"/>
    <property type="match status" value="1"/>
</dbReference>
<comment type="similarity">
    <text evidence="4 5">Belongs to the RNA methyltransferase RlmH family.</text>
</comment>
<proteinExistence type="inferred from homology"/>
<dbReference type="InterPro" id="IPR003742">
    <property type="entry name" value="RlmH-like"/>
</dbReference>